<dbReference type="InterPro" id="IPR016159">
    <property type="entry name" value="Cullin_repeat-like_dom_sf"/>
</dbReference>
<dbReference type="GO" id="GO:0031461">
    <property type="term" value="C:cullin-RING ubiquitin ligase complex"/>
    <property type="evidence" value="ECO:0007669"/>
    <property type="project" value="InterPro"/>
</dbReference>
<feature type="domain" description="Cullin family profile" evidence="7">
    <location>
        <begin position="395"/>
        <end position="625"/>
    </location>
</feature>
<proteinExistence type="inferred from homology"/>
<dbReference type="InterPro" id="IPR036390">
    <property type="entry name" value="WH_DNA-bd_sf"/>
</dbReference>
<dbReference type="Gene3D" id="3.30.230.130">
    <property type="entry name" value="Cullin, Chain C, Domain 2"/>
    <property type="match status" value="1"/>
</dbReference>
<keyword evidence="3" id="KW-1017">Isopeptide bond</keyword>
<evidence type="ECO:0000256" key="1">
    <source>
        <dbReference type="ARBA" id="ARBA00004906"/>
    </source>
</evidence>
<dbReference type="SUPFAM" id="SSF75632">
    <property type="entry name" value="Cullin homology domain"/>
    <property type="match status" value="1"/>
</dbReference>
<dbReference type="Pfam" id="PF10557">
    <property type="entry name" value="Cullin_Nedd8"/>
    <property type="match status" value="1"/>
</dbReference>
<dbReference type="OrthoDB" id="27073at2759"/>
<organism evidence="8">
    <name type="scientific">Amphimedon queenslandica</name>
    <name type="common">Sponge</name>
    <dbReference type="NCBI Taxonomy" id="400682"/>
    <lineage>
        <taxon>Eukaryota</taxon>
        <taxon>Metazoa</taxon>
        <taxon>Porifera</taxon>
        <taxon>Demospongiae</taxon>
        <taxon>Heteroscleromorpha</taxon>
        <taxon>Haplosclerida</taxon>
        <taxon>Niphatidae</taxon>
        <taxon>Amphimedon</taxon>
    </lineage>
</organism>
<evidence type="ECO:0000256" key="5">
    <source>
        <dbReference type="PROSITE-ProRule" id="PRU00330"/>
    </source>
</evidence>
<dbReference type="SUPFAM" id="SSF74788">
    <property type="entry name" value="Cullin repeat-like"/>
    <property type="match status" value="1"/>
</dbReference>
<dbReference type="GO" id="GO:0005634">
    <property type="term" value="C:nucleus"/>
    <property type="evidence" value="ECO:0007669"/>
    <property type="project" value="UniProtKB-ARBA"/>
</dbReference>
<dbReference type="FunFam" id="1.10.10.10:FF:000014">
    <property type="entry name" value="Cullin 1"/>
    <property type="match status" value="1"/>
</dbReference>
<dbReference type="InterPro" id="IPR019559">
    <property type="entry name" value="Cullin_neddylation_domain"/>
</dbReference>
<accession>A0A1X7VQK0</accession>
<keyword evidence="4" id="KW-0832">Ubl conjugation</keyword>
<dbReference type="KEGG" id="aqu:100637741"/>
<comment type="pathway">
    <text evidence="1">Protein modification; protein ubiquitination.</text>
</comment>
<dbReference type="GO" id="GO:0031625">
    <property type="term" value="F:ubiquitin protein ligase binding"/>
    <property type="evidence" value="ECO:0007669"/>
    <property type="project" value="InterPro"/>
</dbReference>
<dbReference type="PROSITE" id="PS01256">
    <property type="entry name" value="CULLIN_1"/>
    <property type="match status" value="1"/>
</dbReference>
<dbReference type="PANTHER" id="PTHR11932">
    <property type="entry name" value="CULLIN"/>
    <property type="match status" value="1"/>
</dbReference>
<dbReference type="InterPro" id="IPR059120">
    <property type="entry name" value="Cullin-like_AB"/>
</dbReference>
<dbReference type="AlphaFoldDB" id="A0A1X7VQK0"/>
<dbReference type="Proteomes" id="UP000007879">
    <property type="component" value="Unassembled WGS sequence"/>
</dbReference>
<reference evidence="8" key="2">
    <citation type="submission" date="2017-05" db="UniProtKB">
        <authorList>
            <consortium name="EnsemblMetazoa"/>
        </authorList>
    </citation>
    <scope>IDENTIFICATION</scope>
</reference>
<gene>
    <name evidence="8" type="primary">100637741</name>
</gene>
<name>A0A1X7VQK0_AMPQE</name>
<evidence type="ECO:0000313" key="9">
    <source>
        <dbReference type="Proteomes" id="UP000007879"/>
    </source>
</evidence>
<dbReference type="Gene3D" id="1.10.10.10">
    <property type="entry name" value="Winged helix-like DNA-binding domain superfamily/Winged helix DNA-binding domain"/>
    <property type="match status" value="1"/>
</dbReference>
<dbReference type="SMART" id="SM00182">
    <property type="entry name" value="CULLIN"/>
    <property type="match status" value="1"/>
</dbReference>
<evidence type="ECO:0000313" key="8">
    <source>
        <dbReference type="EnsemblMetazoa" id="Aqu2.1.42110_001"/>
    </source>
</evidence>
<dbReference type="FunFam" id="1.20.1310.10:FF:000012">
    <property type="entry name" value="Cullin 2"/>
    <property type="match status" value="1"/>
</dbReference>
<dbReference type="Pfam" id="PF26557">
    <property type="entry name" value="Cullin_AB"/>
    <property type="match status" value="1"/>
</dbReference>
<dbReference type="GO" id="GO:0006511">
    <property type="term" value="P:ubiquitin-dependent protein catabolic process"/>
    <property type="evidence" value="ECO:0007669"/>
    <property type="project" value="InterPro"/>
</dbReference>
<reference evidence="9" key="1">
    <citation type="journal article" date="2010" name="Nature">
        <title>The Amphimedon queenslandica genome and the evolution of animal complexity.</title>
        <authorList>
            <person name="Srivastava M."/>
            <person name="Simakov O."/>
            <person name="Chapman J."/>
            <person name="Fahey B."/>
            <person name="Gauthier M.E."/>
            <person name="Mitros T."/>
            <person name="Richards G.S."/>
            <person name="Conaco C."/>
            <person name="Dacre M."/>
            <person name="Hellsten U."/>
            <person name="Larroux C."/>
            <person name="Putnam N.H."/>
            <person name="Stanke M."/>
            <person name="Adamska M."/>
            <person name="Darling A."/>
            <person name="Degnan S.M."/>
            <person name="Oakley T.H."/>
            <person name="Plachetzki D.C."/>
            <person name="Zhai Y."/>
            <person name="Adamski M."/>
            <person name="Calcino A."/>
            <person name="Cummins S.F."/>
            <person name="Goodstein D.M."/>
            <person name="Harris C."/>
            <person name="Jackson D.J."/>
            <person name="Leys S.P."/>
            <person name="Shu S."/>
            <person name="Woodcroft B.J."/>
            <person name="Vervoort M."/>
            <person name="Kosik K.S."/>
            <person name="Manning G."/>
            <person name="Degnan B.M."/>
            <person name="Rokhsar D.S."/>
        </authorList>
    </citation>
    <scope>NUCLEOTIDE SEQUENCE [LARGE SCALE GENOMIC DNA]</scope>
</reference>
<dbReference type="InterPro" id="IPR016157">
    <property type="entry name" value="Cullin_CS"/>
</dbReference>
<dbReference type="STRING" id="400682.A0A1X7VQK0"/>
<evidence type="ECO:0000256" key="4">
    <source>
        <dbReference type="ARBA" id="ARBA00022843"/>
    </source>
</evidence>
<comment type="similarity">
    <text evidence="2 5 6">Belongs to the cullin family.</text>
</comment>
<dbReference type="PROSITE" id="PS50069">
    <property type="entry name" value="CULLIN_2"/>
    <property type="match status" value="1"/>
</dbReference>
<dbReference type="InterPro" id="IPR001373">
    <property type="entry name" value="Cullin_N"/>
</dbReference>
<evidence type="ECO:0000256" key="3">
    <source>
        <dbReference type="ARBA" id="ARBA00022499"/>
    </source>
</evidence>
<evidence type="ECO:0000256" key="6">
    <source>
        <dbReference type="RuleBase" id="RU003829"/>
    </source>
</evidence>
<dbReference type="Pfam" id="PF00888">
    <property type="entry name" value="Cullin"/>
    <property type="match status" value="1"/>
</dbReference>
<dbReference type="InterPro" id="IPR036317">
    <property type="entry name" value="Cullin_homology_sf"/>
</dbReference>
<protein>
    <recommendedName>
        <fullName evidence="7">Cullin family profile domain-containing protein</fullName>
    </recommendedName>
</protein>
<sequence length="744" mass="86874">MSLRPGVVDFDEKWKDLSATISAVVELRPVKRLTWNNNISDIYALCAALPKSFAEKLYESTRSLLEDSVTALAEEIIVLDSRSLFCRYHYSWSLYRQGAHYLDSLFSYFNRVHLNKYRPQDSLDYNVPGIILPPTSPVDPNAPVEIRNMSLKVWRTRMIDVIEEKLISAVINEVVKEGNQSDLGMAHDVLQSFIEVTEYDKERPYEYYQRVFEDVFLSEISSIYRKLASQLVTDLSYPQYIKEAVSLLQIAKIRGEKFLHQSSIIKFVRECEMKLVTDQLQYLLSYVPQMMRSEQFENLSNLFILLSRIPKTLETLIKEFKEKVTNDGLVCIKAFMSSKQSVEALEFMTIILNVYSKYKDIVFDVFGGNKSFLNALNEGCRGFVNYSEGHQQHCQSPRLLARYTDQLLKKGTKGITDTELEEKLDDTITVFNFIEDKDTFQKFYSRMLSRRLVYGFYVSMEAEENMVQKLKHVCGYEYTARLQRMLMDITLSQNLVTEFHEKLKSDKEKETISFSTLVLQSGAWQLSQSPCPSIVLPQELLTSLIKFEGFYSSRHCGRHLSWLHHLATGELKLQYLKRSYFVTMTTYQIIILLLFETKESLDLQTMSSWTQIEEKELKPTVQSLVDAKILISTGQELLLNFNYSNKRTKFKISGQLQRETTQDIEQTHQMVLEDRKMFIQAALVRVMKHRKILKHNQLIEEVILLIKHRFYPNISLIKKCIEALIDKQYIERDAESRDTYHYIA</sequence>
<evidence type="ECO:0000256" key="2">
    <source>
        <dbReference type="ARBA" id="ARBA00006019"/>
    </source>
</evidence>
<dbReference type="InParanoid" id="A0A1X7VQK0"/>
<dbReference type="EnsemblMetazoa" id="Aqu2.1.42110_001">
    <property type="protein sequence ID" value="Aqu2.1.42110_001"/>
    <property type="gene ID" value="Aqu2.1.42110"/>
</dbReference>
<dbReference type="InterPro" id="IPR045093">
    <property type="entry name" value="Cullin"/>
</dbReference>
<dbReference type="Gene3D" id="1.20.1310.10">
    <property type="entry name" value="Cullin Repeats"/>
    <property type="match status" value="4"/>
</dbReference>
<dbReference type="InterPro" id="IPR036388">
    <property type="entry name" value="WH-like_DNA-bd_sf"/>
</dbReference>
<dbReference type="InterPro" id="IPR016158">
    <property type="entry name" value="Cullin_homology"/>
</dbReference>
<keyword evidence="9" id="KW-1185">Reference proteome</keyword>
<evidence type="ECO:0000259" key="7">
    <source>
        <dbReference type="PROSITE" id="PS50069"/>
    </source>
</evidence>
<dbReference type="EnsemblMetazoa" id="XM_020001507.1">
    <property type="protein sequence ID" value="XP_019857066.1"/>
    <property type="gene ID" value="LOC100637741"/>
</dbReference>
<dbReference type="eggNOG" id="KOG2284">
    <property type="taxonomic scope" value="Eukaryota"/>
</dbReference>
<dbReference type="SMART" id="SM00884">
    <property type="entry name" value="Cullin_Nedd8"/>
    <property type="match status" value="1"/>
</dbReference>
<dbReference type="SUPFAM" id="SSF46785">
    <property type="entry name" value="Winged helix' DNA-binding domain"/>
    <property type="match status" value="1"/>
</dbReference>